<sequence length="364" mass="41528">MTTPLSSTNMPNSFLFDTNEPLYATTGASQSNILQPKNGRITSARQSATSPFSFHPSSKQDSLFSAFSSSISTTNTEPAGSHIAMSLCDQIFTFNLQCLEPDPREIIELLKLTASDKGNWALVGLHYRRVGNPSAAITVITTMVKEMTRHQIPDTHLKPAFLFLASCETELSKQTKQDDATSTAQHRQNAQKWLQKVYGIFSDSIVESSKPPVPFARQPSLPKKTKNKPQNHSLSVPRLHAELPPRPQNVYQKILEREIGSLRDRQAVQASILSEVRSCKRQLEDDITYERETRRRMERELDTLRRERDSARRSEAYAVEQMMKETETRRRMEEIVDRERQLRRETEGRLYISEHGHLNLSLDA</sequence>
<name>A0A9P8ASK4_9AGAR</name>
<organism evidence="3 4">
    <name type="scientific">Guyanagaster necrorhizus</name>
    <dbReference type="NCBI Taxonomy" id="856835"/>
    <lineage>
        <taxon>Eukaryota</taxon>
        <taxon>Fungi</taxon>
        <taxon>Dikarya</taxon>
        <taxon>Basidiomycota</taxon>
        <taxon>Agaricomycotina</taxon>
        <taxon>Agaricomycetes</taxon>
        <taxon>Agaricomycetidae</taxon>
        <taxon>Agaricales</taxon>
        <taxon>Marasmiineae</taxon>
        <taxon>Physalacriaceae</taxon>
        <taxon>Guyanagaster</taxon>
    </lineage>
</organism>
<evidence type="ECO:0000256" key="1">
    <source>
        <dbReference type="SAM" id="Coils"/>
    </source>
</evidence>
<gene>
    <name evidence="3" type="ORF">BT62DRAFT_1075818</name>
</gene>
<dbReference type="EMBL" id="MU250534">
    <property type="protein sequence ID" value="KAG7446225.1"/>
    <property type="molecule type" value="Genomic_DNA"/>
</dbReference>
<evidence type="ECO:0000313" key="4">
    <source>
        <dbReference type="Proteomes" id="UP000812287"/>
    </source>
</evidence>
<dbReference type="RefSeq" id="XP_043039725.1">
    <property type="nucleotide sequence ID" value="XM_043179153.1"/>
</dbReference>
<dbReference type="OrthoDB" id="2670565at2759"/>
<feature type="region of interest" description="Disordered" evidence="2">
    <location>
        <begin position="209"/>
        <end position="233"/>
    </location>
</feature>
<protein>
    <submittedName>
        <fullName evidence="3">Uncharacterized protein</fullName>
    </submittedName>
</protein>
<dbReference type="Proteomes" id="UP000812287">
    <property type="component" value="Unassembled WGS sequence"/>
</dbReference>
<feature type="coiled-coil region" evidence="1">
    <location>
        <begin position="280"/>
        <end position="314"/>
    </location>
</feature>
<keyword evidence="1" id="KW-0175">Coiled coil</keyword>
<evidence type="ECO:0000256" key="2">
    <source>
        <dbReference type="SAM" id="MobiDB-lite"/>
    </source>
</evidence>
<reference evidence="3" key="1">
    <citation type="submission" date="2020-11" db="EMBL/GenBank/DDBJ databases">
        <title>Adaptations for nitrogen fixation in a non-lichenized fungal sporocarp promotes dispersal by wood-feeding termites.</title>
        <authorList>
            <consortium name="DOE Joint Genome Institute"/>
            <person name="Koch R.A."/>
            <person name="Yoon G."/>
            <person name="Arayal U."/>
            <person name="Lail K."/>
            <person name="Amirebrahimi M."/>
            <person name="Labutti K."/>
            <person name="Lipzen A."/>
            <person name="Riley R."/>
            <person name="Barry K."/>
            <person name="Henrissat B."/>
            <person name="Grigoriev I.V."/>
            <person name="Herr J.R."/>
            <person name="Aime M.C."/>
        </authorList>
    </citation>
    <scope>NUCLEOTIDE SEQUENCE</scope>
    <source>
        <strain evidence="3">MCA 3950</strain>
    </source>
</reference>
<proteinExistence type="predicted"/>
<accession>A0A9P8ASK4</accession>
<dbReference type="GeneID" id="66101447"/>
<comment type="caution">
    <text evidence="3">The sequence shown here is derived from an EMBL/GenBank/DDBJ whole genome shotgun (WGS) entry which is preliminary data.</text>
</comment>
<evidence type="ECO:0000313" key="3">
    <source>
        <dbReference type="EMBL" id="KAG7446225.1"/>
    </source>
</evidence>
<keyword evidence="4" id="KW-1185">Reference proteome</keyword>
<dbReference type="AlphaFoldDB" id="A0A9P8ASK4"/>